<feature type="transmembrane region" description="Helical" evidence="6">
    <location>
        <begin position="301"/>
        <end position="321"/>
    </location>
</feature>
<feature type="transmembrane region" description="Helical" evidence="6">
    <location>
        <begin position="333"/>
        <end position="356"/>
    </location>
</feature>
<dbReference type="Proteomes" id="UP000650833">
    <property type="component" value="Unassembled WGS sequence"/>
</dbReference>
<feature type="transmembrane region" description="Helical" evidence="6">
    <location>
        <begin position="362"/>
        <end position="379"/>
    </location>
</feature>
<gene>
    <name evidence="9" type="ORF">INT46_006578</name>
</gene>
<feature type="transmembrane region" description="Helical" evidence="6">
    <location>
        <begin position="938"/>
        <end position="959"/>
    </location>
</feature>
<organism evidence="9 10">
    <name type="scientific">Mucor plumbeus</name>
    <dbReference type="NCBI Taxonomy" id="97098"/>
    <lineage>
        <taxon>Eukaryota</taxon>
        <taxon>Fungi</taxon>
        <taxon>Fungi incertae sedis</taxon>
        <taxon>Mucoromycota</taxon>
        <taxon>Mucoromycotina</taxon>
        <taxon>Mucoromycetes</taxon>
        <taxon>Mucorales</taxon>
        <taxon>Mucorineae</taxon>
        <taxon>Mucoraceae</taxon>
        <taxon>Mucor</taxon>
    </lineage>
</organism>
<dbReference type="InterPro" id="IPR018820">
    <property type="entry name" value="BRE4-related_DUF2421"/>
</dbReference>
<evidence type="ECO:0000313" key="10">
    <source>
        <dbReference type="Proteomes" id="UP000650833"/>
    </source>
</evidence>
<evidence type="ECO:0000313" key="9">
    <source>
        <dbReference type="EMBL" id="KAG2211562.1"/>
    </source>
</evidence>
<evidence type="ECO:0000259" key="8">
    <source>
        <dbReference type="Pfam" id="PF13515"/>
    </source>
</evidence>
<dbReference type="EMBL" id="JAEPRC010000063">
    <property type="protein sequence ID" value="KAG2211562.1"/>
    <property type="molecule type" value="Genomic_DNA"/>
</dbReference>
<keyword evidence="3 6" id="KW-1133">Transmembrane helix</keyword>
<proteinExistence type="predicted"/>
<feature type="transmembrane region" description="Helical" evidence="6">
    <location>
        <begin position="254"/>
        <end position="272"/>
    </location>
</feature>
<dbReference type="Pfam" id="PF13515">
    <property type="entry name" value="FUSC_2"/>
    <property type="match status" value="1"/>
</dbReference>
<feature type="transmembrane region" description="Helical" evidence="6">
    <location>
        <begin position="916"/>
        <end position="932"/>
    </location>
</feature>
<feature type="domain" description="Integral membrane bound transporter" evidence="8">
    <location>
        <begin position="910"/>
        <end position="1035"/>
    </location>
</feature>
<feature type="transmembrane region" description="Helical" evidence="6">
    <location>
        <begin position="400"/>
        <end position="418"/>
    </location>
</feature>
<dbReference type="OrthoDB" id="68611at2759"/>
<feature type="compositionally biased region" description="Low complexity" evidence="5">
    <location>
        <begin position="179"/>
        <end position="189"/>
    </location>
</feature>
<evidence type="ECO:0000256" key="6">
    <source>
        <dbReference type="SAM" id="Phobius"/>
    </source>
</evidence>
<reference evidence="9" key="1">
    <citation type="submission" date="2020-12" db="EMBL/GenBank/DDBJ databases">
        <title>Metabolic potential, ecology and presence of endohyphal bacteria is reflected in genomic diversity of Mucoromycotina.</title>
        <authorList>
            <person name="Muszewska A."/>
            <person name="Okrasinska A."/>
            <person name="Steczkiewicz K."/>
            <person name="Drgas O."/>
            <person name="Orlowska M."/>
            <person name="Perlinska-Lenart U."/>
            <person name="Aleksandrzak-Piekarczyk T."/>
            <person name="Szatraj K."/>
            <person name="Zielenkiewicz U."/>
            <person name="Pilsyk S."/>
            <person name="Malc E."/>
            <person name="Mieczkowski P."/>
            <person name="Kruszewska J.S."/>
            <person name="Biernat P."/>
            <person name="Pawlowska J."/>
        </authorList>
    </citation>
    <scope>NUCLEOTIDE SEQUENCE</scope>
    <source>
        <strain evidence="9">CBS 226.32</strain>
    </source>
</reference>
<protein>
    <recommendedName>
        <fullName evidence="11">DUF2421 domain-containing protein</fullName>
    </recommendedName>
</protein>
<evidence type="ECO:0000259" key="7">
    <source>
        <dbReference type="Pfam" id="PF10334"/>
    </source>
</evidence>
<keyword evidence="4 6" id="KW-0472">Membrane</keyword>
<feature type="transmembrane region" description="Helical" evidence="6">
    <location>
        <begin position="1024"/>
        <end position="1041"/>
    </location>
</feature>
<evidence type="ECO:0000256" key="1">
    <source>
        <dbReference type="ARBA" id="ARBA00004141"/>
    </source>
</evidence>
<feature type="region of interest" description="Disordered" evidence="5">
    <location>
        <begin position="118"/>
        <end position="159"/>
    </location>
</feature>
<comment type="subcellular location">
    <subcellularLocation>
        <location evidence="1">Membrane</location>
        <topology evidence="1">Multi-pass membrane protein</topology>
    </subcellularLocation>
</comment>
<dbReference type="InterPro" id="IPR049453">
    <property type="entry name" value="Memb_transporter_dom"/>
</dbReference>
<name>A0A8H7RID0_9FUNG</name>
<evidence type="ECO:0000256" key="3">
    <source>
        <dbReference type="ARBA" id="ARBA00022989"/>
    </source>
</evidence>
<comment type="caution">
    <text evidence="9">The sequence shown here is derived from an EMBL/GenBank/DDBJ whole genome shotgun (WGS) entry which is preliminary data.</text>
</comment>
<evidence type="ECO:0000256" key="2">
    <source>
        <dbReference type="ARBA" id="ARBA00022692"/>
    </source>
</evidence>
<dbReference type="PANTHER" id="PTHR47804">
    <property type="entry name" value="60S RIBOSOMAL PROTEIN L19"/>
    <property type="match status" value="1"/>
</dbReference>
<dbReference type="InterPro" id="IPR052430">
    <property type="entry name" value="IVT-Associated"/>
</dbReference>
<evidence type="ECO:0008006" key="11">
    <source>
        <dbReference type="Google" id="ProtNLM"/>
    </source>
</evidence>
<evidence type="ECO:0000256" key="4">
    <source>
        <dbReference type="ARBA" id="ARBA00023136"/>
    </source>
</evidence>
<feature type="region of interest" description="Disordered" evidence="5">
    <location>
        <begin position="172"/>
        <end position="213"/>
    </location>
</feature>
<dbReference type="PANTHER" id="PTHR47804:SF1">
    <property type="entry name" value="DUF2421 DOMAIN-CONTAINING PROTEIN"/>
    <property type="match status" value="1"/>
</dbReference>
<dbReference type="GO" id="GO:0016020">
    <property type="term" value="C:membrane"/>
    <property type="evidence" value="ECO:0007669"/>
    <property type="project" value="UniProtKB-SubCell"/>
</dbReference>
<feature type="domain" description="DUF2421" evidence="7">
    <location>
        <begin position="1115"/>
        <end position="1226"/>
    </location>
</feature>
<dbReference type="Pfam" id="PF10334">
    <property type="entry name" value="BRE4"/>
    <property type="match status" value="1"/>
</dbReference>
<accession>A0A8H7RID0</accession>
<sequence length="1307" mass="148706">MLLYQFGLEHLLKVNNFLGTEYWDFHFFFFFLSLQLKMDENPNRRRPRNAAPIIGSPLSDPGLSSLSTSPQSFFIERTQSLDELNRQSSPNIARSPSAMSEIEVILDDGTIQKRTISLSTLPDEEEDHHQYGSSKQRRSRRNSSIDNNHDDMNDTTPLLKSHKDVYQAIGGYKPHQDLSSSSSDSSDSSTSDDDDSDEPFFPVQTTPSKRKSHYVIEDDEGSAGWASRLYTTIHSLCSACKFTPRQRLVLKCSFAYFLGSLFTFVPTLNVLIGNNHTSSHLVATATVFFNPAKTLGGMVEAAAYGWGYVLFAVCVCLGSMVTTDFFVDRNYYLVAHLISLFFWLSGATFIVSFLKAHWNKPPVATASSLCFITIFIIVVREGSVNRGDFDTTRIEQITTAVATGTLITVACCVIFWPVSAAKKLKKDVDATLASYRVLLKLLTKTFLLDDDLPEFKANRILQTAIQSHQASFTALQKSLKEAKLETVWNSEVRGRAAEYDAVIKSMQRLAQHMGGLRSSCGIQFEIMGSEATKQYKEMSRERKKEKAKRKGPFSTASAAIFGTKNNTFNGERRRNSAKLSQSFVPASTINDTNWNVRAGYRRRKLQDEMRKQRTFVSKSGDRFDEFLKKKNNTPSTSYAEAAARGASIDVGNGSSPKLSEDDGASLINFIQTIRPPLKSFAYTCKQTLYHLQTSFSTSNSTNKWLPRIGRKRTTPSLTVLKANLEKAIALFETAQKQAIQKLYQSRVDYITSHTPGNHNVESEAIGCVLGEEVILVYFYVFNMTEFARELITLVDAVEKLNKAGERNLSVWTWLVSSIKRRWSNANNSSEVDYNRQQHQHLHITPFVPNERNTFNTLHTPEPKTKWRRFFIRVWQTFSLFKSQKIRYAIKATAATILLAIPAFLESTQDFFRTYRMEWALITLMVVMTPTVGGTNLVAIYRIFSTILGCYVAMAFYMLFPANMYVLPVLTWLFSIPNFYLILNNKHGKFGQFTLLAYNLVMLNKYNDRNTNEVEVWVLATERCFAIMVGVVLGLVATAYVWPYEARVELRKGLSDFLLRLAWLYQKLVSIYADYPIKNRGSGARQQQKRSVSLMEVAPDASEAQVLTFEAQRRLATQSFMDLELGLQRALLDLQALLSQTPNEPRLKGPFPVDTYRTMLTSCQNIVDRFLSMRTVMLKDAWYDEVQHDFMTPVAHERKEMVGNVLLYFYLLASALRLKTPMPPYFPPARKAWKSLLDQLCEMPIAKSKKLLEKDNVYVFYYAYVTLMEDIIRELDKLGDSMTQLFGSIVPQDQWELLFDEEQQLPAS</sequence>
<evidence type="ECO:0000256" key="5">
    <source>
        <dbReference type="SAM" id="MobiDB-lite"/>
    </source>
</evidence>
<keyword evidence="2 6" id="KW-0812">Transmembrane</keyword>
<keyword evidence="10" id="KW-1185">Reference proteome</keyword>
<dbReference type="SUPFAM" id="SSF56954">
    <property type="entry name" value="Outer membrane efflux proteins (OEP)"/>
    <property type="match status" value="1"/>
</dbReference>